<dbReference type="AlphaFoldDB" id="A0A560BNP9"/>
<proteinExistence type="predicted"/>
<protein>
    <submittedName>
        <fullName evidence="1">Uncharacterized protein</fullName>
    </submittedName>
</protein>
<dbReference type="EMBL" id="VITF01000001">
    <property type="protein sequence ID" value="TWA74149.1"/>
    <property type="molecule type" value="Genomic_DNA"/>
</dbReference>
<evidence type="ECO:0000313" key="1">
    <source>
        <dbReference type="EMBL" id="TWA74149.1"/>
    </source>
</evidence>
<dbReference type="RefSeq" id="WP_145671807.1">
    <property type="nucleotide sequence ID" value="NZ_VITF01000001.1"/>
</dbReference>
<gene>
    <name evidence="1" type="ORF">FBZ82_101164</name>
</gene>
<comment type="caution">
    <text evidence="1">The sequence shown here is derived from an EMBL/GenBank/DDBJ whole genome shotgun (WGS) entry which is preliminary data.</text>
</comment>
<reference evidence="1 2" key="1">
    <citation type="submission" date="2019-06" db="EMBL/GenBank/DDBJ databases">
        <title>Genomic Encyclopedia of Type Strains, Phase IV (KMG-V): Genome sequencing to study the core and pangenomes of soil and plant-associated prokaryotes.</title>
        <authorList>
            <person name="Whitman W."/>
        </authorList>
    </citation>
    <scope>NUCLEOTIDE SEQUENCE [LARGE SCALE GENOMIC DNA]</scope>
    <source>
        <strain evidence="1 2">BR 11796</strain>
    </source>
</reference>
<organism evidence="1 2">
    <name type="scientific">Azospirillum brasilense</name>
    <dbReference type="NCBI Taxonomy" id="192"/>
    <lineage>
        <taxon>Bacteria</taxon>
        <taxon>Pseudomonadati</taxon>
        <taxon>Pseudomonadota</taxon>
        <taxon>Alphaproteobacteria</taxon>
        <taxon>Rhodospirillales</taxon>
        <taxon>Azospirillaceae</taxon>
        <taxon>Azospirillum</taxon>
    </lineage>
</organism>
<sequence>MTPRTAEILSAAANAKNIGVCGHDGMAVITDLVEASHTATATPAQRLTFAWLRECAANTNTPFPRPRVG</sequence>
<dbReference type="Proteomes" id="UP000316083">
    <property type="component" value="Unassembled WGS sequence"/>
</dbReference>
<evidence type="ECO:0000313" key="2">
    <source>
        <dbReference type="Proteomes" id="UP000316083"/>
    </source>
</evidence>
<name>A0A560BNP9_AZOBR</name>
<accession>A0A560BNP9</accession>